<feature type="compositionally biased region" description="Basic and acidic residues" evidence="1">
    <location>
        <begin position="313"/>
        <end position="332"/>
    </location>
</feature>
<protein>
    <recommendedName>
        <fullName evidence="2">DUF7514 domain-containing protein</fullName>
    </recommendedName>
</protein>
<feature type="compositionally biased region" description="Pro residues" evidence="1">
    <location>
        <begin position="404"/>
        <end position="416"/>
    </location>
</feature>
<dbReference type="PANTHER" id="PTHR39611">
    <property type="entry name" value="HYDROXYPROLINE-RICH GLYCOPROTEIN DZ-HRGP-RELATED"/>
    <property type="match status" value="1"/>
</dbReference>
<feature type="compositionally biased region" description="Basic and acidic residues" evidence="1">
    <location>
        <begin position="229"/>
        <end position="242"/>
    </location>
</feature>
<evidence type="ECO:0000313" key="4">
    <source>
        <dbReference type="Proteomes" id="UP001338125"/>
    </source>
</evidence>
<feature type="compositionally biased region" description="Polar residues" evidence="1">
    <location>
        <begin position="347"/>
        <end position="356"/>
    </location>
</feature>
<feature type="compositionally biased region" description="Polar residues" evidence="1">
    <location>
        <begin position="247"/>
        <end position="260"/>
    </location>
</feature>
<accession>A0ABR0SK48</accession>
<name>A0ABR0SK48_9HYPO</name>
<feature type="compositionally biased region" description="Basic and acidic residues" evidence="1">
    <location>
        <begin position="527"/>
        <end position="621"/>
    </location>
</feature>
<feature type="compositionally biased region" description="Gly residues" evidence="1">
    <location>
        <begin position="283"/>
        <end position="302"/>
    </location>
</feature>
<sequence>MATPRSRTRSPGIMKYTYMFEADKSPTLQFNALLRAIARYIVSHIGDKTDVHLTPKKLAAFYKAVGGNYDPLFFDTPYETISYMWTVTGCQHSLQPTGINDYAAPSVPALTERGFSRWESVEVLLGPEEHVPFIQYAVSNWGLRHPDTGEIFPPNLPADVFPRRPDAQIDLWHKSCANEMRAAASKEETMPKPEPKSQSRPQPPPPPQPQPQPQQQPKPSFQPQPQAKTEQKPEPASEREPKYVYVHTTTARDPFQTTPPRSRASDTGFFERQDRQPFTYVHIGGGGASGGGGGGGGGGRPGPGINQRATRQSPEKSAPRERPSDETRRRSFSDYGSPQHHKREQLHQTYSGTYLSPESGRPRRHSQPRHHSSESSADETSPDHTDFKTRRRQRNGSPQSVRRGPPPTAPIPPPAAAEPSPGFRNHRSEIRPDDPRRRSSPLSSIREKLGDATNHVLPNGHSHSHGHSSDRTRNSSRQSSANDPIRTRRSREQVPPSRLSQNFSDLASEGSSGGELGENEHRRRRRERDQREQREQERERERYRGDRGRARDFDRERADERESSGRRDRHFPRMPETERRPSSLADAERRREPVSWDRENSLRERDRLRDERRKWDRRSPEEDLSPTGVIPGRRYPEPTYG</sequence>
<evidence type="ECO:0000313" key="3">
    <source>
        <dbReference type="EMBL" id="KAK5992530.1"/>
    </source>
</evidence>
<comment type="caution">
    <text evidence="3">The sequence shown here is derived from an EMBL/GenBank/DDBJ whole genome shotgun (WGS) entry which is preliminary data.</text>
</comment>
<feature type="compositionally biased region" description="Basic and acidic residues" evidence="1">
    <location>
        <begin position="426"/>
        <end position="437"/>
    </location>
</feature>
<gene>
    <name evidence="3" type="ORF">PT974_05941</name>
</gene>
<feature type="compositionally biased region" description="Basic and acidic residues" evidence="1">
    <location>
        <begin position="184"/>
        <end position="197"/>
    </location>
</feature>
<dbReference type="PANTHER" id="PTHR39611:SF2">
    <property type="entry name" value="HYDROXYPROLINE-RICH GLYCOPROTEIN DZ-HRGP"/>
    <property type="match status" value="1"/>
</dbReference>
<proteinExistence type="predicted"/>
<dbReference type="Pfam" id="PF24355">
    <property type="entry name" value="DUF7514"/>
    <property type="match status" value="1"/>
</dbReference>
<dbReference type="InterPro" id="IPR055936">
    <property type="entry name" value="DUF7514"/>
</dbReference>
<organism evidence="3 4">
    <name type="scientific">Cladobotryum mycophilum</name>
    <dbReference type="NCBI Taxonomy" id="491253"/>
    <lineage>
        <taxon>Eukaryota</taxon>
        <taxon>Fungi</taxon>
        <taxon>Dikarya</taxon>
        <taxon>Ascomycota</taxon>
        <taxon>Pezizomycotina</taxon>
        <taxon>Sordariomycetes</taxon>
        <taxon>Hypocreomycetidae</taxon>
        <taxon>Hypocreales</taxon>
        <taxon>Hypocreaceae</taxon>
        <taxon>Cladobotryum</taxon>
    </lineage>
</organism>
<dbReference type="Proteomes" id="UP001338125">
    <property type="component" value="Unassembled WGS sequence"/>
</dbReference>
<evidence type="ECO:0000259" key="2">
    <source>
        <dbReference type="Pfam" id="PF24355"/>
    </source>
</evidence>
<feature type="compositionally biased region" description="Pro residues" evidence="1">
    <location>
        <begin position="201"/>
        <end position="222"/>
    </location>
</feature>
<feature type="region of interest" description="Disordered" evidence="1">
    <location>
        <begin position="181"/>
        <end position="641"/>
    </location>
</feature>
<reference evidence="3 4" key="1">
    <citation type="submission" date="2024-01" db="EMBL/GenBank/DDBJ databases">
        <title>Complete genome of Cladobotryum mycophilum ATHUM6906.</title>
        <authorList>
            <person name="Christinaki A.C."/>
            <person name="Myridakis A.I."/>
            <person name="Kouvelis V.N."/>
        </authorList>
    </citation>
    <scope>NUCLEOTIDE SEQUENCE [LARGE SCALE GENOMIC DNA]</scope>
    <source>
        <strain evidence="3 4">ATHUM6906</strain>
    </source>
</reference>
<feature type="domain" description="DUF7514" evidence="2">
    <location>
        <begin position="18"/>
        <end position="177"/>
    </location>
</feature>
<dbReference type="EMBL" id="JAVFKD010000012">
    <property type="protein sequence ID" value="KAK5992530.1"/>
    <property type="molecule type" value="Genomic_DNA"/>
</dbReference>
<evidence type="ECO:0000256" key="1">
    <source>
        <dbReference type="SAM" id="MobiDB-lite"/>
    </source>
</evidence>
<keyword evidence="4" id="KW-1185">Reference proteome</keyword>